<dbReference type="Proteomes" id="UP000708148">
    <property type="component" value="Unassembled WGS sequence"/>
</dbReference>
<dbReference type="EMBL" id="CAJHUC010002344">
    <property type="protein sequence ID" value="CAD7703655.1"/>
    <property type="molecule type" value="Genomic_DNA"/>
</dbReference>
<sequence length="147" mass="16190">MGCCLSQPDPDLVAADAYQRLVGDWSNDADNDIRREMYMAINANGRVSVVEEHRCLRVGPKCFCADSSVETRILRVKAVEPDGVVRIGACWRLWYSVRLGGDGEALLVNTNTGCVGRQAFALRRTADKRGVGYFNAEKQCGKVVCLC</sequence>
<protein>
    <submittedName>
        <fullName evidence="1">Uncharacterized protein</fullName>
    </submittedName>
</protein>
<keyword evidence="2" id="KW-1185">Reference proteome</keyword>
<proteinExistence type="predicted"/>
<evidence type="ECO:0000313" key="2">
    <source>
        <dbReference type="Proteomes" id="UP000708148"/>
    </source>
</evidence>
<comment type="caution">
    <text evidence="1">The sequence shown here is derived from an EMBL/GenBank/DDBJ whole genome shotgun (WGS) entry which is preliminary data.</text>
</comment>
<name>A0A8S1J9F3_9CHLO</name>
<dbReference type="AlphaFoldDB" id="A0A8S1J9F3"/>
<reference evidence="1" key="1">
    <citation type="submission" date="2020-12" db="EMBL/GenBank/DDBJ databases">
        <authorList>
            <person name="Iha C."/>
        </authorList>
    </citation>
    <scope>NUCLEOTIDE SEQUENCE</scope>
</reference>
<evidence type="ECO:0000313" key="1">
    <source>
        <dbReference type="EMBL" id="CAD7703655.1"/>
    </source>
</evidence>
<accession>A0A8S1J9F3</accession>
<organism evidence="1 2">
    <name type="scientific">Ostreobium quekettii</name>
    <dbReference type="NCBI Taxonomy" id="121088"/>
    <lineage>
        <taxon>Eukaryota</taxon>
        <taxon>Viridiplantae</taxon>
        <taxon>Chlorophyta</taxon>
        <taxon>core chlorophytes</taxon>
        <taxon>Ulvophyceae</taxon>
        <taxon>TCBD clade</taxon>
        <taxon>Bryopsidales</taxon>
        <taxon>Ostreobineae</taxon>
        <taxon>Ostreobiaceae</taxon>
        <taxon>Ostreobium</taxon>
    </lineage>
</organism>
<gene>
    <name evidence="1" type="ORF">OSTQU699_LOCUS9012</name>
</gene>